<proteinExistence type="predicted"/>
<sequence>MMLQSICSNGRRSPSSSIRVNEGLRVEGEACHKVERGLGRYALESNEAKLSSPSCIPQAIAPRGNGLKRVEWQMHKTTNHGDPGNLSESAFLDPPDITNYVQSTAPTPQLLSETFYSHIRISAVRSNSSSSSKTE</sequence>
<keyword evidence="2" id="KW-1185">Reference proteome</keyword>
<comment type="caution">
    <text evidence="1">The sequence shown here is derived from an EMBL/GenBank/DDBJ whole genome shotgun (WGS) entry which is preliminary data.</text>
</comment>
<reference evidence="1" key="1">
    <citation type="journal article" date="2020" name="G3 (Bethesda)">
        <title>High-Quality Assemblies for Three Invasive Social Wasps from the &lt;i&gt;Vespula&lt;/i&gt; Genus.</title>
        <authorList>
            <person name="Harrop T.W.R."/>
            <person name="Guhlin J."/>
            <person name="McLaughlin G.M."/>
            <person name="Permina E."/>
            <person name="Stockwell P."/>
            <person name="Gilligan J."/>
            <person name="Le Lec M.F."/>
            <person name="Gruber M.A.M."/>
            <person name="Quinn O."/>
            <person name="Lovegrove M."/>
            <person name="Duncan E.J."/>
            <person name="Remnant E.J."/>
            <person name="Van Eeckhoven J."/>
            <person name="Graham B."/>
            <person name="Knapp R.A."/>
            <person name="Langford K.W."/>
            <person name="Kronenberg Z."/>
            <person name="Press M.O."/>
            <person name="Eacker S.M."/>
            <person name="Wilson-Rankin E.E."/>
            <person name="Purcell J."/>
            <person name="Lester P.J."/>
            <person name="Dearden P.K."/>
        </authorList>
    </citation>
    <scope>NUCLEOTIDE SEQUENCE</scope>
    <source>
        <strain evidence="1">Volc-1</strain>
    </source>
</reference>
<name>A0A834U8P5_VESPE</name>
<dbReference type="EMBL" id="JACSDY010000008">
    <property type="protein sequence ID" value="KAF7422058.1"/>
    <property type="molecule type" value="Genomic_DNA"/>
</dbReference>
<evidence type="ECO:0000313" key="2">
    <source>
        <dbReference type="Proteomes" id="UP000600918"/>
    </source>
</evidence>
<organism evidence="1 2">
    <name type="scientific">Vespula pensylvanica</name>
    <name type="common">Western yellow jacket</name>
    <name type="synonym">Wasp</name>
    <dbReference type="NCBI Taxonomy" id="30213"/>
    <lineage>
        <taxon>Eukaryota</taxon>
        <taxon>Metazoa</taxon>
        <taxon>Ecdysozoa</taxon>
        <taxon>Arthropoda</taxon>
        <taxon>Hexapoda</taxon>
        <taxon>Insecta</taxon>
        <taxon>Pterygota</taxon>
        <taxon>Neoptera</taxon>
        <taxon>Endopterygota</taxon>
        <taxon>Hymenoptera</taxon>
        <taxon>Apocrita</taxon>
        <taxon>Aculeata</taxon>
        <taxon>Vespoidea</taxon>
        <taxon>Vespidae</taxon>
        <taxon>Vespinae</taxon>
        <taxon>Vespula</taxon>
    </lineage>
</organism>
<protein>
    <submittedName>
        <fullName evidence="1">Uncharacterized protein</fullName>
    </submittedName>
</protein>
<gene>
    <name evidence="1" type="ORF">H0235_009894</name>
</gene>
<evidence type="ECO:0000313" key="1">
    <source>
        <dbReference type="EMBL" id="KAF7422058.1"/>
    </source>
</evidence>
<dbReference type="Proteomes" id="UP000600918">
    <property type="component" value="Unassembled WGS sequence"/>
</dbReference>
<dbReference type="AlphaFoldDB" id="A0A834U8P5"/>
<accession>A0A834U8P5</accession>